<dbReference type="GO" id="GO:0003677">
    <property type="term" value="F:DNA binding"/>
    <property type="evidence" value="ECO:0007669"/>
    <property type="project" value="UniProtKB-KW"/>
</dbReference>
<feature type="domain" description="Helicase C-terminal" evidence="10">
    <location>
        <begin position="385"/>
        <end position="570"/>
    </location>
</feature>
<dbReference type="Gene3D" id="3.40.50.300">
    <property type="entry name" value="P-loop containing nucleotide triphosphate hydrolases"/>
    <property type="match status" value="1"/>
</dbReference>
<dbReference type="InterPro" id="IPR057342">
    <property type="entry name" value="DEXDc_RapA"/>
</dbReference>
<feature type="domain" description="Helicase ATP-binding" evidence="9">
    <location>
        <begin position="97"/>
        <end position="265"/>
    </location>
</feature>
<sequence>DQEFLVLEAITKGGLLYYNCQDAAGNTKVLSEVAISPHLQMNRPREKFLAGRIDRNTWFDLRYRSWQQRVAEARSEVYGLAGPRISLIPHQLYIAHQTARRLIPRVLLADEVGLGKTIEAGLILHRMLLAGRVKRVLLLVPDALLHQWLVEMLRRFNLRFSLFDEARFAASDSDNPFADEQQVLCSVDFLLSSPKIARAALEEEWDLLIVDEAHHLHWTEEESSLEYDLVEALAEQALGVLLLSATPEQLGRVGHFGRLRLLDPHRYPDYAAFLAEEEHYQQVADLAAVLLDGKPLDSSQQAFLEELLGDVSALSTEQIVRRLVDRHGIGRVMFRNTRHTVKGFPRRELHVTQLEWPAAYKAIEDAQAALTPEREVEDWLDFDPRLPWLVDLLQEMAPQKLLLICAHKETVLQLQEWLRSRHAIHAAVFHEDMEIVERDRAAAYFADTEEGSQILLCSEIGSEGRNFQFARHLILFDLPLQPDLLEQRIGRLDRIGQGQVIDLHLPVFAGSPMETLYRWYHQGVNAFARPSAVAVSLYEEYGMLLRETLVEPELTQALVNKVAMRRQEMEESLARGRDRLLELQSCDPQVAANLVEQIENLEQDSEVGTYMHSYWDAFGVEHEPGPGQSLVLHPGEHMRQERFPGLPEEGATVTFSRSDALVHEDRLFLTWEHPMVRGAMEELVSSDLGSAAFVVLDSGPLPAGTLLLELIFVLGCTAPAELEAGRYLPSTPIRLLLDRKGNDYAHALPPEKLQGKSLHRDRQTAGQVIKSQADMLRQLLQQGERLATARGDEIIAEALEQMETELTEEQQRLQALSDGTAAGELHLLDERQRMLRDYLPRTRLRLDAVRMIVRA</sequence>
<evidence type="ECO:0000256" key="5">
    <source>
        <dbReference type="ARBA" id="ARBA00023015"/>
    </source>
</evidence>
<dbReference type="InterPro" id="IPR038718">
    <property type="entry name" value="SNF2-like_sf"/>
</dbReference>
<accession>A0A831W7U7</accession>
<dbReference type="SUPFAM" id="SSF52540">
    <property type="entry name" value="P-loop containing nucleoside triphosphate hydrolases"/>
    <property type="match status" value="2"/>
</dbReference>
<gene>
    <name evidence="11" type="primary">rapA</name>
    <name evidence="11" type="ORF">ENJ12_04845</name>
</gene>
<keyword evidence="7" id="KW-0010">Activator</keyword>
<protein>
    <submittedName>
        <fullName evidence="11">RNA polymerase-associated protein RapA</fullName>
    </submittedName>
</protein>
<dbReference type="HAMAP" id="MF_01821">
    <property type="entry name" value="Helicase_RapA"/>
    <property type="match status" value="1"/>
</dbReference>
<dbReference type="Gene3D" id="2.30.30.930">
    <property type="match status" value="1"/>
</dbReference>
<dbReference type="CDD" id="cd18011">
    <property type="entry name" value="DEXDc_RapA"/>
    <property type="match status" value="1"/>
</dbReference>
<dbReference type="InterPro" id="IPR014001">
    <property type="entry name" value="Helicase_ATP-bd"/>
</dbReference>
<dbReference type="InterPro" id="IPR023949">
    <property type="entry name" value="Helicase_RapA"/>
</dbReference>
<evidence type="ECO:0000313" key="11">
    <source>
        <dbReference type="EMBL" id="HEC06153.1"/>
    </source>
</evidence>
<dbReference type="Gene3D" id="3.30.360.80">
    <property type="match status" value="1"/>
</dbReference>
<dbReference type="PROSITE" id="PS51192">
    <property type="entry name" value="HELICASE_ATP_BIND_1"/>
    <property type="match status" value="1"/>
</dbReference>
<dbReference type="GO" id="GO:0004386">
    <property type="term" value="F:helicase activity"/>
    <property type="evidence" value="ECO:0007669"/>
    <property type="project" value="UniProtKB-KW"/>
</dbReference>
<comment type="caution">
    <text evidence="11">The sequence shown here is derived from an EMBL/GenBank/DDBJ whole genome shotgun (WGS) entry which is preliminary data.</text>
</comment>
<keyword evidence="5" id="KW-0805">Transcription regulation</keyword>
<dbReference type="InterPro" id="IPR022737">
    <property type="entry name" value="RapA_C"/>
</dbReference>
<dbReference type="GO" id="GO:0005524">
    <property type="term" value="F:ATP binding"/>
    <property type="evidence" value="ECO:0007669"/>
    <property type="project" value="UniProtKB-KW"/>
</dbReference>
<dbReference type="NCBIfam" id="NF003426">
    <property type="entry name" value="PRK04914.1"/>
    <property type="match status" value="1"/>
</dbReference>
<dbReference type="InterPro" id="IPR027417">
    <property type="entry name" value="P-loop_NTPase"/>
</dbReference>
<dbReference type="SMART" id="SM00487">
    <property type="entry name" value="DEXDc"/>
    <property type="match status" value="1"/>
</dbReference>
<evidence type="ECO:0000256" key="3">
    <source>
        <dbReference type="ARBA" id="ARBA00022806"/>
    </source>
</evidence>
<dbReference type="Pfam" id="PF18337">
    <property type="entry name" value="Tudor_RapA"/>
    <property type="match status" value="1"/>
</dbReference>
<dbReference type="Gene3D" id="3.40.50.10810">
    <property type="entry name" value="Tandem AAA-ATPase domain"/>
    <property type="match status" value="1"/>
</dbReference>
<evidence type="ECO:0000256" key="7">
    <source>
        <dbReference type="ARBA" id="ARBA00023159"/>
    </source>
</evidence>
<evidence type="ECO:0000259" key="9">
    <source>
        <dbReference type="PROSITE" id="PS51192"/>
    </source>
</evidence>
<keyword evidence="4" id="KW-0067">ATP-binding</keyword>
<evidence type="ECO:0000256" key="6">
    <source>
        <dbReference type="ARBA" id="ARBA00023125"/>
    </source>
</evidence>
<keyword evidence="2" id="KW-0378">Hydrolase</keyword>
<dbReference type="InterPro" id="IPR000330">
    <property type="entry name" value="SNF2_N"/>
</dbReference>
<keyword evidence="6" id="KW-0238">DNA-binding</keyword>
<feature type="non-terminal residue" evidence="11">
    <location>
        <position position="1"/>
    </location>
</feature>
<dbReference type="EMBL" id="DRLF01000175">
    <property type="protein sequence ID" value="HEC06153.1"/>
    <property type="molecule type" value="Genomic_DNA"/>
</dbReference>
<dbReference type="Pfam" id="PF00271">
    <property type="entry name" value="Helicase_C"/>
    <property type="match status" value="1"/>
</dbReference>
<keyword evidence="3" id="KW-0347">Helicase</keyword>
<organism evidence="11">
    <name type="scientific">Thiolapillus brandeum</name>
    <dbReference type="NCBI Taxonomy" id="1076588"/>
    <lineage>
        <taxon>Bacteria</taxon>
        <taxon>Pseudomonadati</taxon>
        <taxon>Pseudomonadota</taxon>
        <taxon>Gammaproteobacteria</taxon>
        <taxon>Chromatiales</taxon>
        <taxon>Sedimenticolaceae</taxon>
        <taxon>Thiolapillus</taxon>
    </lineage>
</organism>
<reference evidence="11" key="1">
    <citation type="journal article" date="2020" name="mSystems">
        <title>Genome- and Community-Level Interaction Insights into Carbon Utilization and Element Cycling Functions of Hydrothermarchaeota in Hydrothermal Sediment.</title>
        <authorList>
            <person name="Zhou Z."/>
            <person name="Liu Y."/>
            <person name="Xu W."/>
            <person name="Pan J."/>
            <person name="Luo Z.H."/>
            <person name="Li M."/>
        </authorList>
    </citation>
    <scope>NUCLEOTIDE SEQUENCE [LARGE SCALE GENOMIC DNA]</scope>
    <source>
        <strain evidence="11">HyVt-458</strain>
    </source>
</reference>
<dbReference type="SMART" id="SM00490">
    <property type="entry name" value="HELICc"/>
    <property type="match status" value="1"/>
</dbReference>
<evidence type="ECO:0000259" key="10">
    <source>
        <dbReference type="PROSITE" id="PS51194"/>
    </source>
</evidence>
<dbReference type="AlphaFoldDB" id="A0A831W7U7"/>
<dbReference type="InterPro" id="IPR001650">
    <property type="entry name" value="Helicase_C-like"/>
</dbReference>
<evidence type="ECO:0000256" key="2">
    <source>
        <dbReference type="ARBA" id="ARBA00022801"/>
    </source>
</evidence>
<dbReference type="Proteomes" id="UP000886339">
    <property type="component" value="Unassembled WGS sequence"/>
</dbReference>
<evidence type="ECO:0000256" key="4">
    <source>
        <dbReference type="ARBA" id="ARBA00022840"/>
    </source>
</evidence>
<dbReference type="Pfam" id="PF12137">
    <property type="entry name" value="RapA_C"/>
    <property type="match status" value="1"/>
</dbReference>
<keyword evidence="8" id="KW-0804">Transcription</keyword>
<dbReference type="PROSITE" id="PS51194">
    <property type="entry name" value="HELICASE_CTER"/>
    <property type="match status" value="1"/>
</dbReference>
<dbReference type="InterPro" id="IPR049730">
    <property type="entry name" value="SNF2/RAD54-like_C"/>
</dbReference>
<proteinExistence type="inferred from homology"/>
<name>A0A831W7U7_9GAMM</name>
<evidence type="ECO:0000256" key="8">
    <source>
        <dbReference type="ARBA" id="ARBA00023163"/>
    </source>
</evidence>
<dbReference type="GO" id="GO:0016817">
    <property type="term" value="F:hydrolase activity, acting on acid anhydrides"/>
    <property type="evidence" value="ECO:0007669"/>
    <property type="project" value="InterPro"/>
</dbReference>
<dbReference type="CDD" id="cd18793">
    <property type="entry name" value="SF2_C_SNF"/>
    <property type="match status" value="1"/>
</dbReference>
<dbReference type="InterPro" id="IPR040766">
    <property type="entry name" value="Tudor_2_RapA"/>
</dbReference>
<dbReference type="PANTHER" id="PTHR45766:SF6">
    <property type="entry name" value="SWI_SNF-RELATED MATRIX-ASSOCIATED ACTIN-DEPENDENT REGULATOR OF CHROMATIN SUBFAMILY A-LIKE PROTEIN 1"/>
    <property type="match status" value="1"/>
</dbReference>
<dbReference type="GO" id="GO:0006355">
    <property type="term" value="P:regulation of DNA-templated transcription"/>
    <property type="evidence" value="ECO:0007669"/>
    <property type="project" value="InterPro"/>
</dbReference>
<dbReference type="Pfam" id="PF00176">
    <property type="entry name" value="SNF2-rel_dom"/>
    <property type="match status" value="1"/>
</dbReference>
<dbReference type="PANTHER" id="PTHR45766">
    <property type="entry name" value="DNA ANNEALING HELICASE AND ENDONUCLEASE ZRANB3 FAMILY MEMBER"/>
    <property type="match status" value="1"/>
</dbReference>
<dbReference type="Gene3D" id="6.10.140.1500">
    <property type="match status" value="1"/>
</dbReference>
<evidence type="ECO:0000256" key="1">
    <source>
        <dbReference type="ARBA" id="ARBA00022741"/>
    </source>
</evidence>
<keyword evidence="1" id="KW-0547">Nucleotide-binding</keyword>